<comment type="caution">
    <text evidence="2">The sequence shown here is derived from an EMBL/GenBank/DDBJ whole genome shotgun (WGS) entry which is preliminary data.</text>
</comment>
<feature type="transmembrane region" description="Helical" evidence="1">
    <location>
        <begin position="20"/>
        <end position="38"/>
    </location>
</feature>
<reference evidence="2 3" key="1">
    <citation type="journal article" date="2022" name="Nat. Plants">
        <title>Genomes of leafy and leafless Platanthera orchids illuminate the evolution of mycoheterotrophy.</title>
        <authorList>
            <person name="Li M.H."/>
            <person name="Liu K.W."/>
            <person name="Li Z."/>
            <person name="Lu H.C."/>
            <person name="Ye Q.L."/>
            <person name="Zhang D."/>
            <person name="Wang J.Y."/>
            <person name="Li Y.F."/>
            <person name="Zhong Z.M."/>
            <person name="Liu X."/>
            <person name="Yu X."/>
            <person name="Liu D.K."/>
            <person name="Tu X.D."/>
            <person name="Liu B."/>
            <person name="Hao Y."/>
            <person name="Liao X.Y."/>
            <person name="Jiang Y.T."/>
            <person name="Sun W.H."/>
            <person name="Chen J."/>
            <person name="Chen Y.Q."/>
            <person name="Ai Y."/>
            <person name="Zhai J.W."/>
            <person name="Wu S.S."/>
            <person name="Zhou Z."/>
            <person name="Hsiao Y.Y."/>
            <person name="Wu W.L."/>
            <person name="Chen Y.Y."/>
            <person name="Lin Y.F."/>
            <person name="Hsu J.L."/>
            <person name="Li C.Y."/>
            <person name="Wang Z.W."/>
            <person name="Zhao X."/>
            <person name="Zhong W.Y."/>
            <person name="Ma X.K."/>
            <person name="Ma L."/>
            <person name="Huang J."/>
            <person name="Chen G.Z."/>
            <person name="Huang M.Z."/>
            <person name="Huang L."/>
            <person name="Peng D.H."/>
            <person name="Luo Y.B."/>
            <person name="Zou S.Q."/>
            <person name="Chen S.P."/>
            <person name="Lan S."/>
            <person name="Tsai W.C."/>
            <person name="Van de Peer Y."/>
            <person name="Liu Z.J."/>
        </authorList>
    </citation>
    <scope>NUCLEOTIDE SEQUENCE [LARGE SCALE GENOMIC DNA]</scope>
    <source>
        <strain evidence="2">Lor287</strain>
    </source>
</reference>
<evidence type="ECO:0000256" key="1">
    <source>
        <dbReference type="SAM" id="Phobius"/>
    </source>
</evidence>
<keyword evidence="3" id="KW-1185">Reference proteome</keyword>
<accession>A0AAP0BPR8</accession>
<organism evidence="2 3">
    <name type="scientific">Platanthera zijinensis</name>
    <dbReference type="NCBI Taxonomy" id="2320716"/>
    <lineage>
        <taxon>Eukaryota</taxon>
        <taxon>Viridiplantae</taxon>
        <taxon>Streptophyta</taxon>
        <taxon>Embryophyta</taxon>
        <taxon>Tracheophyta</taxon>
        <taxon>Spermatophyta</taxon>
        <taxon>Magnoliopsida</taxon>
        <taxon>Liliopsida</taxon>
        <taxon>Asparagales</taxon>
        <taxon>Orchidaceae</taxon>
        <taxon>Orchidoideae</taxon>
        <taxon>Orchideae</taxon>
        <taxon>Orchidinae</taxon>
        <taxon>Platanthera</taxon>
    </lineage>
</organism>
<keyword evidence="1" id="KW-1133">Transmembrane helix</keyword>
<protein>
    <submittedName>
        <fullName evidence="2">Uncharacterized protein</fullName>
    </submittedName>
</protein>
<dbReference type="EMBL" id="JBBWWQ010000005">
    <property type="protein sequence ID" value="KAK8946828.1"/>
    <property type="molecule type" value="Genomic_DNA"/>
</dbReference>
<name>A0AAP0BPR8_9ASPA</name>
<gene>
    <name evidence="2" type="ORF">KSP39_PZI007352</name>
</gene>
<proteinExistence type="predicted"/>
<keyword evidence="1" id="KW-0812">Transmembrane</keyword>
<evidence type="ECO:0000313" key="2">
    <source>
        <dbReference type="EMBL" id="KAK8946828.1"/>
    </source>
</evidence>
<evidence type="ECO:0000313" key="3">
    <source>
        <dbReference type="Proteomes" id="UP001418222"/>
    </source>
</evidence>
<sequence>MAVVLSGLTWFMGPLKMFKLYVVLDSLFVMWLDIVTYLHHHGHEEKLPWYREWSGLCHYC</sequence>
<dbReference type="AlphaFoldDB" id="A0AAP0BPR8"/>
<keyword evidence="1" id="KW-0472">Membrane</keyword>
<dbReference type="Proteomes" id="UP001418222">
    <property type="component" value="Unassembled WGS sequence"/>
</dbReference>